<comment type="similarity">
    <text evidence="1">Belongs to the FGGY kinase family.</text>
</comment>
<keyword evidence="2" id="KW-0859">Xylose metabolism</keyword>
<name>A0A553K4T8_9ACTN</name>
<sequence>MQDSTAHEAITGGRTALGIELGSTRIKAVLIGPDHQPLATGGFDWRSTLADGIWTYDLELVRTGLQAAYADLAANVLAAHGVELTTTGALGVSAMMHGYVAHDSDGNQLVGFRTWQNTMTGEAAHELTQLFQHNIPQRWSVAHLRQAILNGEEHVSRLATVDTLASWVHSQLSGERRIGVGDASGMFPIAAGTGSFDAGMLAKFDELVADKGFEWKLADLLPEVLPAGAPAGSLSEAGARLLDPSGKLRPGIPMAPPEGDAGTGMVATNSVARRTANVSAGTSIFAMVVLEDALKELHEEIDLVTTPAGDPVAMAHAANGALDLQAWVNLFGEAAKAVGSTIDVNELFGALYRSALEGDPDGGGMLAYNYLAGEHVVGLEAGRPLFVRTPNSNFTLANFMRTHLFSTFGALRVGMDILIKDEGVQMDSMFAHGGLFKTKGVAQGFLAAAMNTPVSVGDVAGEGGAWGMALLAAFLGSGSDSLADWLGSEVFAGAEVETMEPNPSDVAGFDQFMERYRAGLAIEQAAVSAL</sequence>
<evidence type="ECO:0000313" key="6">
    <source>
        <dbReference type="EMBL" id="TRY19719.1"/>
    </source>
</evidence>
<comment type="caution">
    <text evidence="6">The sequence shown here is derived from an EMBL/GenBank/DDBJ whole genome shotgun (WGS) entry which is preliminary data.</text>
</comment>
<evidence type="ECO:0000313" key="7">
    <source>
        <dbReference type="Proteomes" id="UP000317638"/>
    </source>
</evidence>
<keyword evidence="4" id="KW-0418">Kinase</keyword>
<accession>A0A553K4T8</accession>
<dbReference type="PANTHER" id="PTHR43095:SF5">
    <property type="entry name" value="XYLULOSE KINASE"/>
    <property type="match status" value="1"/>
</dbReference>
<keyword evidence="3" id="KW-0808">Transferase</keyword>
<dbReference type="SUPFAM" id="SSF53067">
    <property type="entry name" value="Actin-like ATPase domain"/>
    <property type="match status" value="2"/>
</dbReference>
<evidence type="ECO:0000256" key="3">
    <source>
        <dbReference type="ARBA" id="ARBA00022679"/>
    </source>
</evidence>
<feature type="domain" description="Carbohydrate kinase FGGY C-terminal" evidence="5">
    <location>
        <begin position="276"/>
        <end position="474"/>
    </location>
</feature>
<dbReference type="GO" id="GO:0042732">
    <property type="term" value="P:D-xylose metabolic process"/>
    <property type="evidence" value="ECO:0007669"/>
    <property type="project" value="UniProtKB-KW"/>
</dbReference>
<dbReference type="Proteomes" id="UP000317638">
    <property type="component" value="Unassembled WGS sequence"/>
</dbReference>
<proteinExistence type="inferred from homology"/>
<evidence type="ECO:0000256" key="2">
    <source>
        <dbReference type="ARBA" id="ARBA00022629"/>
    </source>
</evidence>
<dbReference type="InterPro" id="IPR050406">
    <property type="entry name" value="FGGY_Carb_Kinase"/>
</dbReference>
<organism evidence="6 7">
    <name type="scientific">Tessaracoccus rhinocerotis</name>
    <dbReference type="NCBI Taxonomy" id="1689449"/>
    <lineage>
        <taxon>Bacteria</taxon>
        <taxon>Bacillati</taxon>
        <taxon>Actinomycetota</taxon>
        <taxon>Actinomycetes</taxon>
        <taxon>Propionibacteriales</taxon>
        <taxon>Propionibacteriaceae</taxon>
        <taxon>Tessaracoccus</taxon>
    </lineage>
</organism>
<dbReference type="OrthoDB" id="9760563at2"/>
<protein>
    <submittedName>
        <fullName evidence="6">ATPase</fullName>
    </submittedName>
</protein>
<dbReference type="PANTHER" id="PTHR43095">
    <property type="entry name" value="SUGAR KINASE"/>
    <property type="match status" value="1"/>
</dbReference>
<evidence type="ECO:0000259" key="5">
    <source>
        <dbReference type="Pfam" id="PF02782"/>
    </source>
</evidence>
<keyword evidence="2" id="KW-0119">Carbohydrate metabolism</keyword>
<dbReference type="InterPro" id="IPR018485">
    <property type="entry name" value="FGGY_C"/>
</dbReference>
<evidence type="ECO:0000256" key="1">
    <source>
        <dbReference type="ARBA" id="ARBA00009156"/>
    </source>
</evidence>
<evidence type="ECO:0000256" key="4">
    <source>
        <dbReference type="ARBA" id="ARBA00022777"/>
    </source>
</evidence>
<dbReference type="Pfam" id="PF02782">
    <property type="entry name" value="FGGY_C"/>
    <property type="match status" value="1"/>
</dbReference>
<gene>
    <name evidence="6" type="ORF">FOJ82_02210</name>
</gene>
<dbReference type="RefSeq" id="WP_143936806.1">
    <property type="nucleotide sequence ID" value="NZ_VKKG01000001.1"/>
</dbReference>
<dbReference type="CDD" id="cd07809">
    <property type="entry name" value="ASKHA_NBD_FGGY_BaXK-like"/>
    <property type="match status" value="1"/>
</dbReference>
<reference evidence="6 7" key="1">
    <citation type="submission" date="2019-07" db="EMBL/GenBank/DDBJ databases">
        <authorList>
            <person name="Zhou L.-Y."/>
        </authorList>
    </citation>
    <scope>NUCLEOTIDE SEQUENCE [LARGE SCALE GENOMIC DNA]</scope>
    <source>
        <strain evidence="6 7">YIM 101269</strain>
    </source>
</reference>
<dbReference type="GO" id="GO:0016301">
    <property type="term" value="F:kinase activity"/>
    <property type="evidence" value="ECO:0007669"/>
    <property type="project" value="UniProtKB-KW"/>
</dbReference>
<dbReference type="EMBL" id="VKKG01000001">
    <property type="protein sequence ID" value="TRY19719.1"/>
    <property type="molecule type" value="Genomic_DNA"/>
</dbReference>
<dbReference type="InterPro" id="IPR043129">
    <property type="entry name" value="ATPase_NBD"/>
</dbReference>
<dbReference type="AlphaFoldDB" id="A0A553K4T8"/>
<keyword evidence="7" id="KW-1185">Reference proteome</keyword>
<dbReference type="Gene3D" id="3.30.420.40">
    <property type="match status" value="2"/>
</dbReference>